<evidence type="ECO:0000256" key="1">
    <source>
        <dbReference type="SAM" id="MobiDB-lite"/>
    </source>
</evidence>
<sequence length="381" mass="40209">MFHQSSIAFPEAAVSSYRHRRADVHGRTDNREECAQGSGPAPCLPRTASQVSASTVTAHLHADCREHGTGNSPAQHGRQPSPATVDHQYPKRRCVALSLSPSLARIPGAPTPSLDSLTDELLFLVLDRVAHADPRALKSFALASHACHAAESRHRRTLRPLRADLLPAALARYPTVTRLDLTLCVRVPDAALASVAVSALHAVNLSCSRGFSAAGVSELAIAYLGLVDLDLSNVVDLGDAAAAEVVRARALRRLSLAPGSRSSTWASDASPSGARSRGSSRSSGALGSRIWGSSSSPSKATDDSIFVSFREAISDRMRKGIEEGGDTHAPPRHHGGFEHELSEAEGAGEPAEVVAAQLARKLQGRGVGQVVWLAVGERELT</sequence>
<feature type="region of interest" description="Disordered" evidence="1">
    <location>
        <begin position="321"/>
        <end position="348"/>
    </location>
</feature>
<feature type="compositionally biased region" description="Basic and acidic residues" evidence="1">
    <location>
        <begin position="23"/>
        <end position="34"/>
    </location>
</feature>
<reference evidence="3" key="1">
    <citation type="submission" date="2015-12" db="EMBL/GenBank/DDBJ databases">
        <title>Update maize B73 reference genome by single molecule sequencing technologies.</title>
        <authorList>
            <consortium name="Maize Genome Sequencing Project"/>
            <person name="Ware D."/>
        </authorList>
    </citation>
    <scope>NUCLEOTIDE SEQUENCE [LARGE SCALE GENOMIC DNA]</scope>
    <source>
        <strain evidence="3">cv. B73</strain>
    </source>
</reference>
<proteinExistence type="predicted"/>
<feature type="region of interest" description="Disordered" evidence="1">
    <location>
        <begin position="260"/>
        <end position="301"/>
    </location>
</feature>
<dbReference type="Gramene" id="Zm00001eb068870_T001">
    <property type="protein sequence ID" value="Zm00001eb068870_P001"/>
    <property type="gene ID" value="Zm00001eb068870"/>
</dbReference>
<reference evidence="2" key="2">
    <citation type="submission" date="2019-07" db="EMBL/GenBank/DDBJ databases">
        <authorList>
            <person name="Seetharam A."/>
            <person name="Woodhouse M."/>
            <person name="Cannon E."/>
        </authorList>
    </citation>
    <scope>NUCLEOTIDE SEQUENCE [LARGE SCALE GENOMIC DNA]</scope>
    <source>
        <strain evidence="2">cv. B73</strain>
    </source>
</reference>
<feature type="region of interest" description="Disordered" evidence="1">
    <location>
        <begin position="64"/>
        <end position="86"/>
    </location>
</feature>
<reference evidence="2" key="3">
    <citation type="submission" date="2021-05" db="UniProtKB">
        <authorList>
            <consortium name="EnsemblPlants"/>
        </authorList>
    </citation>
    <scope>IDENTIFICATION</scope>
    <source>
        <strain evidence="2">cv. B73</strain>
    </source>
</reference>
<accession>A0A804M9J2</accession>
<dbReference type="InterPro" id="IPR032675">
    <property type="entry name" value="LRR_dom_sf"/>
</dbReference>
<dbReference type="Gene3D" id="3.80.10.10">
    <property type="entry name" value="Ribonuclease Inhibitor"/>
    <property type="match status" value="1"/>
</dbReference>
<dbReference type="Proteomes" id="UP000007305">
    <property type="component" value="Chromosome 2"/>
</dbReference>
<name>A0A804M9J2_MAIZE</name>
<evidence type="ECO:0000313" key="2">
    <source>
        <dbReference type="EnsemblPlants" id="Zm00001eb068870_P001"/>
    </source>
</evidence>
<dbReference type="InParanoid" id="A0A804M9J2"/>
<feature type="region of interest" description="Disordered" evidence="1">
    <location>
        <begin position="15"/>
        <end position="50"/>
    </location>
</feature>
<dbReference type="EnsemblPlants" id="Zm00001eb068870_T001">
    <property type="protein sequence ID" value="Zm00001eb068870_P001"/>
    <property type="gene ID" value="Zm00001eb068870"/>
</dbReference>
<dbReference type="AlphaFoldDB" id="A0A804M9J2"/>
<organism evidence="2 3">
    <name type="scientific">Zea mays</name>
    <name type="common">Maize</name>
    <dbReference type="NCBI Taxonomy" id="4577"/>
    <lineage>
        <taxon>Eukaryota</taxon>
        <taxon>Viridiplantae</taxon>
        <taxon>Streptophyta</taxon>
        <taxon>Embryophyta</taxon>
        <taxon>Tracheophyta</taxon>
        <taxon>Spermatophyta</taxon>
        <taxon>Magnoliopsida</taxon>
        <taxon>Liliopsida</taxon>
        <taxon>Poales</taxon>
        <taxon>Poaceae</taxon>
        <taxon>PACMAD clade</taxon>
        <taxon>Panicoideae</taxon>
        <taxon>Andropogonodae</taxon>
        <taxon>Andropogoneae</taxon>
        <taxon>Tripsacinae</taxon>
        <taxon>Zea</taxon>
    </lineage>
</organism>
<dbReference type="SUPFAM" id="SSF52047">
    <property type="entry name" value="RNI-like"/>
    <property type="match status" value="1"/>
</dbReference>
<feature type="compositionally biased region" description="Low complexity" evidence="1">
    <location>
        <begin position="260"/>
        <end position="298"/>
    </location>
</feature>
<evidence type="ECO:0008006" key="4">
    <source>
        <dbReference type="Google" id="ProtNLM"/>
    </source>
</evidence>
<evidence type="ECO:0000313" key="3">
    <source>
        <dbReference type="Proteomes" id="UP000007305"/>
    </source>
</evidence>
<protein>
    <recommendedName>
        <fullName evidence="4">F-box domain-containing protein</fullName>
    </recommendedName>
</protein>
<keyword evidence="3" id="KW-1185">Reference proteome</keyword>